<evidence type="ECO:0000256" key="1">
    <source>
        <dbReference type="SAM" id="Coils"/>
    </source>
</evidence>
<proteinExistence type="predicted"/>
<dbReference type="EMBL" id="MDLC01000032">
    <property type="protein sequence ID" value="ODS23300.1"/>
    <property type="molecule type" value="Genomic_DNA"/>
</dbReference>
<comment type="caution">
    <text evidence="2">The sequence shown here is derived from an EMBL/GenBank/DDBJ whole genome shotgun (WGS) entry which is preliminary data.</text>
</comment>
<feature type="coiled-coil region" evidence="1">
    <location>
        <begin position="76"/>
        <end position="103"/>
    </location>
</feature>
<organism evidence="2 3">
    <name type="scientific">Candidatus Endobugula sertula</name>
    <name type="common">Bugula neritina bacterial symbiont</name>
    <dbReference type="NCBI Taxonomy" id="62101"/>
    <lineage>
        <taxon>Bacteria</taxon>
        <taxon>Pseudomonadati</taxon>
        <taxon>Pseudomonadota</taxon>
        <taxon>Gammaproteobacteria</taxon>
        <taxon>Cellvibrionales</taxon>
        <taxon>Cellvibrionaceae</taxon>
        <taxon>Candidatus Endobugula</taxon>
    </lineage>
</organism>
<keyword evidence="1" id="KW-0175">Coiled coil</keyword>
<evidence type="ECO:0000313" key="2">
    <source>
        <dbReference type="EMBL" id="ODS23300.1"/>
    </source>
</evidence>
<evidence type="ECO:0000313" key="3">
    <source>
        <dbReference type="Proteomes" id="UP000242502"/>
    </source>
</evidence>
<dbReference type="STRING" id="62101.AB835_09455"/>
<sequence>MAKHLSGEDIENILGLIDGWDGKLTWDALCDASMKLVGKRPTRQSLNANLRIKQAFVEKKSRLKDQPLTERKPNLLLAAAQRIRRLEEENARLNNENSNLLEKFVVWQYNAYRHGLTEEKLSCPLPVIDRTK</sequence>
<dbReference type="Proteomes" id="UP000242502">
    <property type="component" value="Unassembled WGS sequence"/>
</dbReference>
<name>A0A1D2QP24_9GAMM</name>
<accession>A0A1D2QP24</accession>
<dbReference type="AlphaFoldDB" id="A0A1D2QP24"/>
<protein>
    <submittedName>
        <fullName evidence="2">Uncharacterized protein</fullName>
    </submittedName>
</protein>
<gene>
    <name evidence="2" type="ORF">AB835_09455</name>
</gene>
<reference evidence="2 3" key="1">
    <citation type="journal article" date="2016" name="Appl. Environ. Microbiol.">
        <title>Lack of Overt Genome Reduction in the Bryostatin-Producing Bryozoan Symbiont "Candidatus Endobugula sertula".</title>
        <authorList>
            <person name="Miller I.J."/>
            <person name="Vanee N."/>
            <person name="Fong S.S."/>
            <person name="Lim-Fong G.E."/>
            <person name="Kwan J.C."/>
        </authorList>
    </citation>
    <scope>NUCLEOTIDE SEQUENCE [LARGE SCALE GENOMIC DNA]</scope>
    <source>
        <strain evidence="2">AB1-4</strain>
    </source>
</reference>